<accession>A0A328YYQ1</accession>
<dbReference type="Gene3D" id="3.30.470.20">
    <property type="entry name" value="ATP-grasp fold, B domain"/>
    <property type="match status" value="1"/>
</dbReference>
<protein>
    <recommendedName>
        <fullName evidence="2">ATP-grasp domain-containing protein</fullName>
    </recommendedName>
</protein>
<proteinExistence type="predicted"/>
<dbReference type="AlphaFoldDB" id="A0A328YYQ1"/>
<evidence type="ECO:0000313" key="4">
    <source>
        <dbReference type="Proteomes" id="UP000248856"/>
    </source>
</evidence>
<keyword evidence="4" id="KW-1185">Reference proteome</keyword>
<dbReference type="Proteomes" id="UP000248856">
    <property type="component" value="Unassembled WGS sequence"/>
</dbReference>
<sequence length="450" mass="48047">MSLPPLLLIIDHAPSRAADVARIARYARERHGVGSLLVRACPEAPAPSPCDAVIGVDPRAPDFVDRALAALEPYRGRLRGGLVFSDPAVHAGSMLLERLGLRTDPADPALRAVDRYAYRMAERAHGQLLSFQKVMVPRCARIGSATELQAFSDSHADGFVVKPRHAGGYRGAVTVSPGDNLQAMFHAVSPHFGDGMVGEQRIPYRREYSFDGVGATAFLAEKLMAPGRHAVEIARVLPARLSALERHTLQRTGLLCNLLTGQRDGPFHHGIRLGDDGQGSAVVAAHRRPAGMKTWSLAEAVYGVDLYARWVDSALGVPVALAVPEPSCQAATVLLGVARDGVFSPSGLDGWRLLEQALALTAAAHGIAPGALRAGEFGWRVGESRFLHGTPRSAADFAAQATITLDDLDADLRPVIATLRERWTAALSVHPTLETLQVPDPTGPAMEAVH</sequence>
<organism evidence="3 4">
    <name type="scientific">Paracidovorax anthurii</name>
    <dbReference type="NCBI Taxonomy" id="78229"/>
    <lineage>
        <taxon>Bacteria</taxon>
        <taxon>Pseudomonadati</taxon>
        <taxon>Pseudomonadota</taxon>
        <taxon>Betaproteobacteria</taxon>
        <taxon>Burkholderiales</taxon>
        <taxon>Comamonadaceae</taxon>
        <taxon>Paracidovorax</taxon>
    </lineage>
</organism>
<gene>
    <name evidence="3" type="ORF">AX018_102812</name>
</gene>
<dbReference type="RefSeq" id="WP_211322439.1">
    <property type="nucleotide sequence ID" value="NZ_CBCSGC010000098.1"/>
</dbReference>
<keyword evidence="1" id="KW-0067">ATP-binding</keyword>
<keyword evidence="1" id="KW-0547">Nucleotide-binding</keyword>
<comment type="caution">
    <text evidence="3">The sequence shown here is derived from an EMBL/GenBank/DDBJ whole genome shotgun (WGS) entry which is preliminary data.</text>
</comment>
<feature type="domain" description="ATP-grasp" evidence="2">
    <location>
        <begin position="126"/>
        <end position="315"/>
    </location>
</feature>
<evidence type="ECO:0000256" key="1">
    <source>
        <dbReference type="PROSITE-ProRule" id="PRU00409"/>
    </source>
</evidence>
<dbReference type="SUPFAM" id="SSF56059">
    <property type="entry name" value="Glutathione synthetase ATP-binding domain-like"/>
    <property type="match status" value="1"/>
</dbReference>
<dbReference type="GO" id="GO:0005524">
    <property type="term" value="F:ATP binding"/>
    <property type="evidence" value="ECO:0007669"/>
    <property type="project" value="UniProtKB-UniRule"/>
</dbReference>
<dbReference type="EMBL" id="QLTA01000028">
    <property type="protein sequence ID" value="RAR78869.1"/>
    <property type="molecule type" value="Genomic_DNA"/>
</dbReference>
<reference evidence="3 4" key="1">
    <citation type="submission" date="2018-06" db="EMBL/GenBank/DDBJ databases">
        <title>Genomic Encyclopedia of Archaeal and Bacterial Type Strains, Phase II (KMG-II): from individual species to whole genera.</title>
        <authorList>
            <person name="Goeker M."/>
        </authorList>
    </citation>
    <scope>NUCLEOTIDE SEQUENCE [LARGE SCALE GENOMIC DNA]</scope>
    <source>
        <strain evidence="3 4">CFPB 3232</strain>
    </source>
</reference>
<evidence type="ECO:0000259" key="2">
    <source>
        <dbReference type="PROSITE" id="PS50975"/>
    </source>
</evidence>
<dbReference type="PROSITE" id="PS50975">
    <property type="entry name" value="ATP_GRASP"/>
    <property type="match status" value="1"/>
</dbReference>
<dbReference type="InterPro" id="IPR011761">
    <property type="entry name" value="ATP-grasp"/>
</dbReference>
<name>A0A328YYQ1_9BURK</name>
<dbReference type="GO" id="GO:0046872">
    <property type="term" value="F:metal ion binding"/>
    <property type="evidence" value="ECO:0007669"/>
    <property type="project" value="InterPro"/>
</dbReference>
<evidence type="ECO:0000313" key="3">
    <source>
        <dbReference type="EMBL" id="RAR78869.1"/>
    </source>
</evidence>